<gene>
    <name evidence="2" type="ORF">HK100_012140</name>
</gene>
<sequence length="306" mass="32541">MSIASTTATTVGVKASGITNGENEFGDLFADLNLGLELELERTDKLFPSLSLKRNVSINLRDVDREIDGILQREETERKRASGIRLGSLASINLLTPSSPDPNVAVTPFGHSPNAANNPPTIPLPSIPQPPQLQQYFSASLNRRLSAVSGVSSLSRADPAPPVPPIPQNAVSIKLPAKQQKKSIMSFFKRANSTPVPTLTNHPATASRQTTATTRSPSLPRDTPAAATQIISTTTTSEFDLQATSSNSSSSSTIAAADNSLNFSVDMVSGGEEIRLSSSRVGITPVPKLELLLPETAKSFFDDFSF</sequence>
<organism evidence="2 3">
    <name type="scientific">Physocladia obscura</name>
    <dbReference type="NCBI Taxonomy" id="109957"/>
    <lineage>
        <taxon>Eukaryota</taxon>
        <taxon>Fungi</taxon>
        <taxon>Fungi incertae sedis</taxon>
        <taxon>Chytridiomycota</taxon>
        <taxon>Chytridiomycota incertae sedis</taxon>
        <taxon>Chytridiomycetes</taxon>
        <taxon>Chytridiales</taxon>
        <taxon>Chytriomycetaceae</taxon>
        <taxon>Physocladia</taxon>
    </lineage>
</organism>
<dbReference type="EMBL" id="JADGJH010000838">
    <property type="protein sequence ID" value="KAJ3122043.1"/>
    <property type="molecule type" value="Genomic_DNA"/>
</dbReference>
<keyword evidence="3" id="KW-1185">Reference proteome</keyword>
<feature type="compositionally biased region" description="Polar residues" evidence="1">
    <location>
        <begin position="193"/>
        <end position="202"/>
    </location>
</feature>
<name>A0AAD5T1N9_9FUNG</name>
<evidence type="ECO:0000313" key="2">
    <source>
        <dbReference type="EMBL" id="KAJ3122043.1"/>
    </source>
</evidence>
<feature type="compositionally biased region" description="Low complexity" evidence="1">
    <location>
        <begin position="203"/>
        <end position="223"/>
    </location>
</feature>
<comment type="caution">
    <text evidence="2">The sequence shown here is derived from an EMBL/GenBank/DDBJ whole genome shotgun (WGS) entry which is preliminary data.</text>
</comment>
<proteinExistence type="predicted"/>
<reference evidence="2" key="1">
    <citation type="submission" date="2020-05" db="EMBL/GenBank/DDBJ databases">
        <title>Phylogenomic resolution of chytrid fungi.</title>
        <authorList>
            <person name="Stajich J.E."/>
            <person name="Amses K."/>
            <person name="Simmons R."/>
            <person name="Seto K."/>
            <person name="Myers J."/>
            <person name="Bonds A."/>
            <person name="Quandt C.A."/>
            <person name="Barry K."/>
            <person name="Liu P."/>
            <person name="Grigoriev I."/>
            <person name="Longcore J.E."/>
            <person name="James T.Y."/>
        </authorList>
    </citation>
    <scope>NUCLEOTIDE SEQUENCE</scope>
    <source>
        <strain evidence="2">JEL0513</strain>
    </source>
</reference>
<dbReference type="Proteomes" id="UP001211907">
    <property type="component" value="Unassembled WGS sequence"/>
</dbReference>
<protein>
    <submittedName>
        <fullName evidence="2">Uncharacterized protein</fullName>
    </submittedName>
</protein>
<evidence type="ECO:0000256" key="1">
    <source>
        <dbReference type="SAM" id="MobiDB-lite"/>
    </source>
</evidence>
<feature type="region of interest" description="Disordered" evidence="1">
    <location>
        <begin position="193"/>
        <end position="223"/>
    </location>
</feature>
<dbReference type="AlphaFoldDB" id="A0AAD5T1N9"/>
<accession>A0AAD5T1N9</accession>
<evidence type="ECO:0000313" key="3">
    <source>
        <dbReference type="Proteomes" id="UP001211907"/>
    </source>
</evidence>